<dbReference type="Ensembl" id="ENSBGRT00000009694.1">
    <property type="protein sequence ID" value="ENSBGRP00000008429.1"/>
    <property type="gene ID" value="ENSBGRG00000005253.1"/>
</dbReference>
<dbReference type="GeneTree" id="ENSGT00390000002220"/>
<feature type="coiled-coil region" evidence="1">
    <location>
        <begin position="74"/>
        <end position="143"/>
    </location>
</feature>
<keyword evidence="3" id="KW-1185">Reference proteome</keyword>
<dbReference type="PANTHER" id="PTHR14281:SF0">
    <property type="entry name" value="KINETOCHORE PROTEIN SPC25"/>
    <property type="match status" value="1"/>
</dbReference>
<reference evidence="2" key="1">
    <citation type="submission" date="2019-05" db="EMBL/GenBank/DDBJ databases">
        <authorList>
            <person name="Zhang S."/>
            <person name="Liu J."/>
        </authorList>
    </citation>
    <scope>NUCLEOTIDE SEQUENCE [LARGE SCALE GENOMIC DNA]</scope>
</reference>
<dbReference type="GO" id="GO:0031262">
    <property type="term" value="C:Ndc80 complex"/>
    <property type="evidence" value="ECO:0007669"/>
    <property type="project" value="InterPro"/>
</dbReference>
<evidence type="ECO:0000313" key="3">
    <source>
        <dbReference type="Proteomes" id="UP000694520"/>
    </source>
</evidence>
<reference evidence="2" key="2">
    <citation type="submission" date="2025-08" db="UniProtKB">
        <authorList>
            <consortium name="Ensembl"/>
        </authorList>
    </citation>
    <scope>IDENTIFICATION</scope>
</reference>
<dbReference type="PANTHER" id="PTHR14281">
    <property type="entry name" value="KINETOCHORE PROTEIN SPC25-RELATED"/>
    <property type="match status" value="1"/>
</dbReference>
<evidence type="ECO:0000256" key="1">
    <source>
        <dbReference type="SAM" id="Coils"/>
    </source>
</evidence>
<dbReference type="Gene3D" id="6.10.250.1950">
    <property type="match status" value="1"/>
</dbReference>
<protein>
    <submittedName>
        <fullName evidence="2">SPC25 component of NDC80 kinetochore complex</fullName>
    </submittedName>
</protein>
<dbReference type="InterPro" id="IPR045143">
    <property type="entry name" value="Spc25"/>
</dbReference>
<dbReference type="AlphaFoldDB" id="A0A8B9WJV7"/>
<organism evidence="2 3">
    <name type="scientific">Bos mutus grunniens</name>
    <name type="common">Wild yak</name>
    <name type="synonym">Bos grunniens</name>
    <dbReference type="NCBI Taxonomy" id="30521"/>
    <lineage>
        <taxon>Eukaryota</taxon>
        <taxon>Metazoa</taxon>
        <taxon>Chordata</taxon>
        <taxon>Craniata</taxon>
        <taxon>Vertebrata</taxon>
        <taxon>Euteleostomi</taxon>
        <taxon>Mammalia</taxon>
        <taxon>Eutheria</taxon>
        <taxon>Laurasiatheria</taxon>
        <taxon>Artiodactyla</taxon>
        <taxon>Ruminantia</taxon>
        <taxon>Pecora</taxon>
        <taxon>Bovidae</taxon>
        <taxon>Bovinae</taxon>
        <taxon>Bos</taxon>
    </lineage>
</organism>
<name>A0A8B9WJV7_BOSMU</name>
<gene>
    <name evidence="2" type="primary">SPC25</name>
</gene>
<accession>A0A8B9WJV7</accession>
<proteinExistence type="predicted"/>
<dbReference type="GO" id="GO:0007059">
    <property type="term" value="P:chromosome segregation"/>
    <property type="evidence" value="ECO:0007669"/>
    <property type="project" value="InterPro"/>
</dbReference>
<evidence type="ECO:0000313" key="2">
    <source>
        <dbReference type="Ensembl" id="ENSBGRP00000008429.1"/>
    </source>
</evidence>
<reference evidence="2" key="3">
    <citation type="submission" date="2025-09" db="UniProtKB">
        <authorList>
            <consortium name="Ensembl"/>
        </authorList>
    </citation>
    <scope>IDENTIFICATION</scope>
</reference>
<dbReference type="Proteomes" id="UP000694520">
    <property type="component" value="Chromosome 2"/>
</dbReference>
<sequence>MVEDELALFDKSINEFWNKFKSTVSDTSCQMVGLRETYKDSIKAFAEKLSVKLKEEERMVEMFLEYQNQICRQNKLIQEKKENLLKLIAEVKDKKQEVEALTANIQDLKEEYARKKETISTANKANEERLKRLQKSADLYKDRLGLEIRKIYDTGLKTQKSSLLLLLSRFSRVQLCATPEMAAHQAPLSLGFSSKNTGVGCHFLQCI</sequence>
<keyword evidence="1" id="KW-0175">Coiled coil</keyword>